<evidence type="ECO:0000313" key="3">
    <source>
        <dbReference type="EMBL" id="MEK8033082.1"/>
    </source>
</evidence>
<feature type="region of interest" description="Disordered" evidence="1">
    <location>
        <begin position="1"/>
        <end position="21"/>
    </location>
</feature>
<feature type="signal peptide" evidence="2">
    <location>
        <begin position="1"/>
        <end position="40"/>
    </location>
</feature>
<keyword evidence="2" id="KW-0732">Signal</keyword>
<gene>
    <name evidence="3" type="ORF">AACH06_19840</name>
</gene>
<reference evidence="3 4" key="1">
    <citation type="submission" date="2024-04" db="EMBL/GenBank/DDBJ databases">
        <title>Novel species of the genus Ideonella isolated from streams.</title>
        <authorList>
            <person name="Lu H."/>
        </authorList>
    </citation>
    <scope>NUCLEOTIDE SEQUENCE [LARGE SCALE GENOMIC DNA]</scope>
    <source>
        <strain evidence="3 4">DXS29W</strain>
    </source>
</reference>
<feature type="chain" id="PRO_5046709723" evidence="2">
    <location>
        <begin position="41"/>
        <end position="258"/>
    </location>
</feature>
<proteinExistence type="predicted"/>
<protein>
    <submittedName>
        <fullName evidence="3">Uncharacterized protein</fullName>
    </submittedName>
</protein>
<sequence>MNHFRLSPHQSRHHSSHHRSRAARAGLLAVALAAASLVHAHDHPADGIQSAGSAAVKPAHDILHARITTKGRVAIFHMHVAGQAGAIKPAATGQLAGSTVHSYVWPTTIDPAAVGFEPRSGTLALAVTSHPDFDDTPLFPAPLGAWHSHWVVLQPDDACGPGALKVVDIPPGTTPKLPKTWPGLPLLIDSPGWAPRFDGPSLEVQVPFDDIGLVQAASFDAVTAALRVHASMHQPLLCVVDVFKVASGKLTLPGRVDR</sequence>
<name>A0ABU9BSY7_9BURK</name>
<dbReference type="EMBL" id="JBBUTG010000014">
    <property type="protein sequence ID" value="MEK8033082.1"/>
    <property type="molecule type" value="Genomic_DNA"/>
</dbReference>
<accession>A0ABU9BSY7</accession>
<evidence type="ECO:0000256" key="2">
    <source>
        <dbReference type="SAM" id="SignalP"/>
    </source>
</evidence>
<organism evidence="3 4">
    <name type="scientific">Ideonella lacteola</name>
    <dbReference type="NCBI Taxonomy" id="2984193"/>
    <lineage>
        <taxon>Bacteria</taxon>
        <taxon>Pseudomonadati</taxon>
        <taxon>Pseudomonadota</taxon>
        <taxon>Betaproteobacteria</taxon>
        <taxon>Burkholderiales</taxon>
        <taxon>Sphaerotilaceae</taxon>
        <taxon>Ideonella</taxon>
    </lineage>
</organism>
<evidence type="ECO:0000313" key="4">
    <source>
        <dbReference type="Proteomes" id="UP001371218"/>
    </source>
</evidence>
<feature type="compositionally biased region" description="Basic residues" evidence="1">
    <location>
        <begin position="10"/>
        <end position="21"/>
    </location>
</feature>
<dbReference type="Proteomes" id="UP001371218">
    <property type="component" value="Unassembled WGS sequence"/>
</dbReference>
<comment type="caution">
    <text evidence="3">The sequence shown here is derived from an EMBL/GenBank/DDBJ whole genome shotgun (WGS) entry which is preliminary data.</text>
</comment>
<dbReference type="RefSeq" id="WP_341427503.1">
    <property type="nucleotide sequence ID" value="NZ_JBBUTG010000014.1"/>
</dbReference>
<evidence type="ECO:0000256" key="1">
    <source>
        <dbReference type="SAM" id="MobiDB-lite"/>
    </source>
</evidence>
<keyword evidence="4" id="KW-1185">Reference proteome</keyword>